<reference evidence="6" key="2">
    <citation type="submission" date="2020-09" db="EMBL/GenBank/DDBJ databases">
        <authorList>
            <person name="Sun Q."/>
            <person name="Zhou Y."/>
        </authorList>
    </citation>
    <scope>NUCLEOTIDE SEQUENCE</scope>
    <source>
        <strain evidence="6">CGMCC 1.15178</strain>
    </source>
</reference>
<evidence type="ECO:0000313" key="7">
    <source>
        <dbReference type="Proteomes" id="UP000612456"/>
    </source>
</evidence>
<evidence type="ECO:0000256" key="1">
    <source>
        <dbReference type="ARBA" id="ARBA00006285"/>
    </source>
</evidence>
<dbReference type="EMBL" id="BMHP01000003">
    <property type="protein sequence ID" value="GGD79775.1"/>
    <property type="molecule type" value="Genomic_DNA"/>
</dbReference>
<protein>
    <recommendedName>
        <fullName evidence="5">F5/8 type C domain-containing protein</fullName>
    </recommendedName>
</protein>
<comment type="caution">
    <text evidence="6">The sequence shown here is derived from an EMBL/GenBank/DDBJ whole genome shotgun (WGS) entry which is preliminary data.</text>
</comment>
<gene>
    <name evidence="6" type="ORF">GCM10010911_42330</name>
</gene>
<dbReference type="InterPro" id="IPR015883">
    <property type="entry name" value="Glyco_hydro_20_cat"/>
</dbReference>
<dbReference type="Gene3D" id="3.30.379.10">
    <property type="entry name" value="Chitobiase/beta-hexosaminidase domain 2-like"/>
    <property type="match status" value="1"/>
</dbReference>
<dbReference type="GO" id="GO:0005975">
    <property type="term" value="P:carbohydrate metabolic process"/>
    <property type="evidence" value="ECO:0007669"/>
    <property type="project" value="InterPro"/>
</dbReference>
<dbReference type="Pfam" id="PF00754">
    <property type="entry name" value="F5_F8_type_C"/>
    <property type="match status" value="3"/>
</dbReference>
<evidence type="ECO:0000256" key="3">
    <source>
        <dbReference type="ARBA" id="ARBA00023295"/>
    </source>
</evidence>
<dbReference type="PANTHER" id="PTHR43678">
    <property type="entry name" value="PUTATIVE (AFU_ORTHOLOGUE AFUA_2G00640)-RELATED"/>
    <property type="match status" value="1"/>
</dbReference>
<keyword evidence="3" id="KW-0326">Glycosidase</keyword>
<dbReference type="Pfam" id="PF02838">
    <property type="entry name" value="Glyco_hydro_20b"/>
    <property type="match status" value="1"/>
</dbReference>
<keyword evidence="7" id="KW-1185">Reference proteome</keyword>
<dbReference type="SUPFAM" id="SSF49785">
    <property type="entry name" value="Galactose-binding domain-like"/>
    <property type="match status" value="3"/>
</dbReference>
<dbReference type="InterPro" id="IPR017853">
    <property type="entry name" value="GH"/>
</dbReference>
<evidence type="ECO:0000256" key="2">
    <source>
        <dbReference type="ARBA" id="ARBA00022801"/>
    </source>
</evidence>
<feature type="domain" description="F5/8 type C" evidence="5">
    <location>
        <begin position="926"/>
        <end position="1069"/>
    </location>
</feature>
<feature type="domain" description="F5/8 type C" evidence="5">
    <location>
        <begin position="804"/>
        <end position="915"/>
    </location>
</feature>
<dbReference type="RefSeq" id="WP_188994642.1">
    <property type="nucleotide sequence ID" value="NZ_BMHP01000003.1"/>
</dbReference>
<feature type="active site" description="Proton donor" evidence="4">
    <location>
        <position position="462"/>
    </location>
</feature>
<dbReference type="InterPro" id="IPR000421">
    <property type="entry name" value="FA58C"/>
</dbReference>
<dbReference type="SUPFAM" id="SSF55545">
    <property type="entry name" value="beta-N-acetylhexosaminidase-like domain"/>
    <property type="match status" value="1"/>
</dbReference>
<dbReference type="Gene3D" id="2.60.120.260">
    <property type="entry name" value="Galactose-binding domain-like"/>
    <property type="match status" value="3"/>
</dbReference>
<name>A0A916Z847_9BACL</name>
<accession>A0A916Z847</accession>
<dbReference type="InterPro" id="IPR008979">
    <property type="entry name" value="Galactose-bd-like_sf"/>
</dbReference>
<dbReference type="SUPFAM" id="SSF51445">
    <property type="entry name" value="(Trans)glycosidases"/>
    <property type="match status" value="1"/>
</dbReference>
<keyword evidence="2" id="KW-0378">Hydrolase</keyword>
<reference evidence="6" key="1">
    <citation type="journal article" date="2014" name="Int. J. Syst. Evol. Microbiol.">
        <title>Complete genome sequence of Corynebacterium casei LMG S-19264T (=DSM 44701T), isolated from a smear-ripened cheese.</title>
        <authorList>
            <consortium name="US DOE Joint Genome Institute (JGI-PGF)"/>
            <person name="Walter F."/>
            <person name="Albersmeier A."/>
            <person name="Kalinowski J."/>
            <person name="Ruckert C."/>
        </authorList>
    </citation>
    <scope>NUCLEOTIDE SEQUENCE</scope>
    <source>
        <strain evidence="6">CGMCC 1.15178</strain>
    </source>
</reference>
<dbReference type="InterPro" id="IPR052764">
    <property type="entry name" value="GH20_Enzymes"/>
</dbReference>
<feature type="domain" description="F5/8 type C" evidence="5">
    <location>
        <begin position="663"/>
        <end position="803"/>
    </location>
</feature>
<dbReference type="InterPro" id="IPR029018">
    <property type="entry name" value="Hex-like_dom2"/>
</dbReference>
<dbReference type="SMART" id="SM00231">
    <property type="entry name" value="FA58C"/>
    <property type="match status" value="3"/>
</dbReference>
<dbReference type="Pfam" id="PF00728">
    <property type="entry name" value="Glyco_hydro_20"/>
    <property type="match status" value="1"/>
</dbReference>
<organism evidence="6 7">
    <name type="scientific">Paenibacillus nasutitermitis</name>
    <dbReference type="NCBI Taxonomy" id="1652958"/>
    <lineage>
        <taxon>Bacteria</taxon>
        <taxon>Bacillati</taxon>
        <taxon>Bacillota</taxon>
        <taxon>Bacilli</taxon>
        <taxon>Bacillales</taxon>
        <taxon>Paenibacillaceae</taxon>
        <taxon>Paenibacillus</taxon>
    </lineage>
</organism>
<dbReference type="Proteomes" id="UP000612456">
    <property type="component" value="Unassembled WGS sequence"/>
</dbReference>
<dbReference type="PRINTS" id="PR00738">
    <property type="entry name" value="GLHYDRLASE20"/>
</dbReference>
<dbReference type="PANTHER" id="PTHR43678:SF1">
    <property type="entry name" value="BETA-N-ACETYLHEXOSAMINIDASE"/>
    <property type="match status" value="1"/>
</dbReference>
<dbReference type="Gene3D" id="3.20.20.80">
    <property type="entry name" value="Glycosidases"/>
    <property type="match status" value="1"/>
</dbReference>
<evidence type="ECO:0000313" key="6">
    <source>
        <dbReference type="EMBL" id="GGD79775.1"/>
    </source>
</evidence>
<dbReference type="InterPro" id="IPR025705">
    <property type="entry name" value="Beta_hexosaminidase_sua/sub"/>
</dbReference>
<dbReference type="InterPro" id="IPR015882">
    <property type="entry name" value="HEX_bac_N"/>
</dbReference>
<proteinExistence type="inferred from homology"/>
<sequence>MKLQLPLSIIPYSRRTAIRLAAAIVIFVSCMIFLPRLGHAAGEPGWAKLYSSDGAYSAAAITSGQTRGEQFFSANSFNALRVLTPSYSNNIGNLTLTLYAWNSNYSTTIGGTPIATQTYTNFADNSWLTLNMATQRSGHYLWVLSGATENVGVWAYSASTHPSTAYFQGSTSGVQSYDYISEIYDLGAAPNVVPSLREWESHSGTFHLAAGSRIVVDSAYSTVLMNTANTFAEDILALNGRTLNVVSAGSPQAGDFYLTLNNLDTGIGSEGYILQADQFVTLKANSVKGVFYGTRTALQILNQSPEKSDIPKGTARDYPAYKERGFMLDVARKYFTVGFIKDYIKFLSYHKMNDLQIHFSDDSAFRLQSDTYPGLADAQSYSKAELREIQDLALKYNVTITPEIDLPSHAAAIIRFNPAIKTQTWDNVVDLSLPATFTFINNLLDEFVPLFDAPDFHLGAEETPNDARGTTPYGYSHVDADPRTHNYAIAQGYSTAGELYRKYINDYNAYLQNKGKNTRVWAWFDTLPGSIPIDTDTIYDAWLADGIQSVSQRGFKIINSSSKYLYSIPGSGWQSDNIHLYQNWHPYMFDSFNTSNQLAPSDPNILGLKFHNWNDISFEKEFTEQEIDRIVAMPNRIVSEIGWGGPRSTEGYPAFINRSALAGEAPGLSALGNRAPVNLALTRPVTASSAVHPATAAVDGGAAKTRWASAEGADPQWIYVDLGAPSSFNRIKLNWEAAYAASYTISVSDNAANWTTIYSTSSGDGGIDEVSLPVTTARYVRVHGTQRGTAWGYSLWELGVYYDAPKGGNLSLNKTAQASSVYPSWTSVANVLDGNDMTRWSSVEGSDPQWIHVDLGSAMTLNRVQLKWQTAYAKSYLIQVSTDAVNWTDVYSTTNGNGGTDDIGFASTTARYVRMYGTQRGTAYGYSLYEFGVYNDNPAQTNLALSRAATASNVYPAGNTAGNATDSSLSTRWSSADGVDPQWLSIDLGSAQSFNEIRLHWESAYGKTYKIQISNNGSSWTDIYQTFTGDGGLDVIHLPNVNARYVRMYGVERGTTWGYSLYAMEVFNRN</sequence>
<evidence type="ECO:0000256" key="4">
    <source>
        <dbReference type="PIRSR" id="PIRSR625705-1"/>
    </source>
</evidence>
<dbReference type="AlphaFoldDB" id="A0A916Z847"/>
<dbReference type="GO" id="GO:0004563">
    <property type="term" value="F:beta-N-acetylhexosaminidase activity"/>
    <property type="evidence" value="ECO:0007669"/>
    <property type="project" value="InterPro"/>
</dbReference>
<dbReference type="PROSITE" id="PS51257">
    <property type="entry name" value="PROKAR_LIPOPROTEIN"/>
    <property type="match status" value="1"/>
</dbReference>
<dbReference type="PROSITE" id="PS50022">
    <property type="entry name" value="FA58C_3"/>
    <property type="match status" value="3"/>
</dbReference>
<evidence type="ECO:0000259" key="5">
    <source>
        <dbReference type="PROSITE" id="PS50022"/>
    </source>
</evidence>
<comment type="similarity">
    <text evidence="1">Belongs to the glycosyl hydrolase 20 family.</text>
</comment>